<feature type="transmembrane region" description="Helical" evidence="1">
    <location>
        <begin position="54"/>
        <end position="74"/>
    </location>
</feature>
<dbReference type="EMBL" id="ML978143">
    <property type="protein sequence ID" value="KAF2092691.1"/>
    <property type="molecule type" value="Genomic_DNA"/>
</dbReference>
<dbReference type="InterPro" id="IPR021514">
    <property type="entry name" value="DUF3176"/>
</dbReference>
<dbReference type="Pfam" id="PF11374">
    <property type="entry name" value="DUF3176"/>
    <property type="match status" value="1"/>
</dbReference>
<comment type="caution">
    <text evidence="2">The sequence shown here is derived from an EMBL/GenBank/DDBJ whole genome shotgun (WGS) entry which is preliminary data.</text>
</comment>
<keyword evidence="1" id="KW-0472">Membrane</keyword>
<dbReference type="PANTHER" id="PTHR35394">
    <property type="entry name" value="DUF3176 DOMAIN-CONTAINING PROTEIN"/>
    <property type="match status" value="1"/>
</dbReference>
<evidence type="ECO:0000313" key="2">
    <source>
        <dbReference type="EMBL" id="KAF2092691.1"/>
    </source>
</evidence>
<keyword evidence="1" id="KW-1133">Transmembrane helix</keyword>
<dbReference type="PANTHER" id="PTHR35394:SF5">
    <property type="entry name" value="DUF3176 DOMAIN-CONTAINING PROTEIN"/>
    <property type="match status" value="1"/>
</dbReference>
<dbReference type="AlphaFoldDB" id="A0A9P4I0H2"/>
<organism evidence="2 3">
    <name type="scientific">Rhizodiscina lignyota</name>
    <dbReference type="NCBI Taxonomy" id="1504668"/>
    <lineage>
        <taxon>Eukaryota</taxon>
        <taxon>Fungi</taxon>
        <taxon>Dikarya</taxon>
        <taxon>Ascomycota</taxon>
        <taxon>Pezizomycotina</taxon>
        <taxon>Dothideomycetes</taxon>
        <taxon>Pleosporomycetidae</taxon>
        <taxon>Aulographales</taxon>
        <taxon>Rhizodiscinaceae</taxon>
        <taxon>Rhizodiscina</taxon>
    </lineage>
</organism>
<name>A0A9P4I0H2_9PEZI</name>
<proteinExistence type="predicted"/>
<evidence type="ECO:0000313" key="3">
    <source>
        <dbReference type="Proteomes" id="UP000799772"/>
    </source>
</evidence>
<reference evidence="2" key="1">
    <citation type="journal article" date="2020" name="Stud. Mycol.">
        <title>101 Dothideomycetes genomes: a test case for predicting lifestyles and emergence of pathogens.</title>
        <authorList>
            <person name="Haridas S."/>
            <person name="Albert R."/>
            <person name="Binder M."/>
            <person name="Bloem J."/>
            <person name="Labutti K."/>
            <person name="Salamov A."/>
            <person name="Andreopoulos B."/>
            <person name="Baker S."/>
            <person name="Barry K."/>
            <person name="Bills G."/>
            <person name="Bluhm B."/>
            <person name="Cannon C."/>
            <person name="Castanera R."/>
            <person name="Culley D."/>
            <person name="Daum C."/>
            <person name="Ezra D."/>
            <person name="Gonzalez J."/>
            <person name="Henrissat B."/>
            <person name="Kuo A."/>
            <person name="Liang C."/>
            <person name="Lipzen A."/>
            <person name="Lutzoni F."/>
            <person name="Magnuson J."/>
            <person name="Mondo S."/>
            <person name="Nolan M."/>
            <person name="Ohm R."/>
            <person name="Pangilinan J."/>
            <person name="Park H.-J."/>
            <person name="Ramirez L."/>
            <person name="Alfaro M."/>
            <person name="Sun H."/>
            <person name="Tritt A."/>
            <person name="Yoshinaga Y."/>
            <person name="Zwiers L.-H."/>
            <person name="Turgeon B."/>
            <person name="Goodwin S."/>
            <person name="Spatafora J."/>
            <person name="Crous P."/>
            <person name="Grigoriev I."/>
        </authorList>
    </citation>
    <scope>NUCLEOTIDE SEQUENCE</scope>
    <source>
        <strain evidence="2">CBS 133067</strain>
    </source>
</reference>
<evidence type="ECO:0000256" key="1">
    <source>
        <dbReference type="SAM" id="Phobius"/>
    </source>
</evidence>
<sequence length="595" mass="65077">MGNPNFDDKSNVAIEIHPIPDSTYHRLSEEPTTNPNRRTAVHQDGHTDWWQWELVGVTVSLACLAAIMGLLAHLDDKPQPEWARHMCIAGRCKSVSVAVNSVISWLSTVAKICVLLPITRGLAQLKWVWFAEEPRQLKDMDTFESASRGLTGSAMLLWKLKGRHIAAVGALAVILSLGFDPFIQNLVTYGTQPYNNGTQIAYVTNATTYTIPGITDANDIDIGMKTNIYAATFASDPNEAWGTPLYSCPTGNCKWDTTLSLGVCARCTDLSSQLKMNCSTESDSPTFCDTHSTYSNIGAFPLLWTKSIAAYDTEYIKESTPLVANECILFACMSVYNATVDQQNVATGPALSGSVYTENVIEVFENFTGGPGGDMTLEIGPLPGYGLHTRRTFSIEYETQRDMNTYFNGFLSGRASRTPSGSGWIFGDAVGGPSDLMQAIYENQNLDCFPENPKDKVACAMENIARAATKSMRDASVLKPGVNARSANFTGAGIAVGQVFSPTIFIHVQWPWIILPALVWVMSCIMFIGTAWKTRRAGVKAWRTSPLALVFLGLDQDAAEKVRQHGLSGEGLVKKAEDLQVQMHIGEHEARLVSR</sequence>
<accession>A0A9P4I0H2</accession>
<dbReference type="OrthoDB" id="5376804at2759"/>
<dbReference type="Proteomes" id="UP000799772">
    <property type="component" value="Unassembled WGS sequence"/>
</dbReference>
<protein>
    <submittedName>
        <fullName evidence="2">Uncharacterized protein</fullName>
    </submittedName>
</protein>
<keyword evidence="3" id="KW-1185">Reference proteome</keyword>
<gene>
    <name evidence="2" type="ORF">NA57DRAFT_49700</name>
</gene>
<keyword evidence="1" id="KW-0812">Transmembrane</keyword>
<feature type="transmembrane region" description="Helical" evidence="1">
    <location>
        <begin position="510"/>
        <end position="532"/>
    </location>
</feature>